<dbReference type="InterPro" id="IPR050301">
    <property type="entry name" value="NTE"/>
</dbReference>
<dbReference type="PANTHER" id="PTHR14226">
    <property type="entry name" value="NEUROPATHY TARGET ESTERASE/SWISS CHEESE D.MELANOGASTER"/>
    <property type="match status" value="1"/>
</dbReference>
<evidence type="ECO:0000313" key="8">
    <source>
        <dbReference type="Proteomes" id="UP001151582"/>
    </source>
</evidence>
<proteinExistence type="predicted"/>
<comment type="caution">
    <text evidence="4">Lacks conserved residue(s) required for the propagation of feature annotation.</text>
</comment>
<gene>
    <name evidence="7" type="primary">TGL3</name>
    <name evidence="7" type="ORF">H4R34_005121</name>
</gene>
<dbReference type="EMBL" id="JANBQB010000851">
    <property type="protein sequence ID" value="KAJ1973308.1"/>
    <property type="molecule type" value="Genomic_DNA"/>
</dbReference>
<dbReference type="EC" id="3.1.1.3" evidence="7"/>
<feature type="compositionally biased region" description="Low complexity" evidence="5">
    <location>
        <begin position="392"/>
        <end position="401"/>
    </location>
</feature>
<feature type="region of interest" description="Disordered" evidence="5">
    <location>
        <begin position="388"/>
        <end position="408"/>
    </location>
</feature>
<feature type="region of interest" description="Disordered" evidence="5">
    <location>
        <begin position="589"/>
        <end position="611"/>
    </location>
</feature>
<dbReference type="Pfam" id="PF01734">
    <property type="entry name" value="Patatin"/>
    <property type="match status" value="1"/>
</dbReference>
<evidence type="ECO:0000259" key="6">
    <source>
        <dbReference type="PROSITE" id="PS51635"/>
    </source>
</evidence>
<dbReference type="Pfam" id="PF11815">
    <property type="entry name" value="DUF3336"/>
    <property type="match status" value="1"/>
</dbReference>
<dbReference type="GO" id="GO:0016042">
    <property type="term" value="P:lipid catabolic process"/>
    <property type="evidence" value="ECO:0007669"/>
    <property type="project" value="UniProtKB-KW"/>
</dbReference>
<feature type="non-terminal residue" evidence="7">
    <location>
        <position position="1"/>
    </location>
</feature>
<evidence type="ECO:0000256" key="1">
    <source>
        <dbReference type="ARBA" id="ARBA00022801"/>
    </source>
</evidence>
<evidence type="ECO:0000256" key="4">
    <source>
        <dbReference type="PROSITE-ProRule" id="PRU01161"/>
    </source>
</evidence>
<dbReference type="InterPro" id="IPR002641">
    <property type="entry name" value="PNPLA_dom"/>
</dbReference>
<dbReference type="SUPFAM" id="SSF52151">
    <property type="entry name" value="FabD/lysophospholipase-like"/>
    <property type="match status" value="1"/>
</dbReference>
<evidence type="ECO:0000256" key="2">
    <source>
        <dbReference type="ARBA" id="ARBA00022963"/>
    </source>
</evidence>
<name>A0A9W8AYT6_9FUNG</name>
<evidence type="ECO:0000256" key="3">
    <source>
        <dbReference type="ARBA" id="ARBA00023098"/>
    </source>
</evidence>
<feature type="compositionally biased region" description="Basic residues" evidence="5">
    <location>
        <begin position="602"/>
        <end position="611"/>
    </location>
</feature>
<reference evidence="7" key="1">
    <citation type="submission" date="2022-07" db="EMBL/GenBank/DDBJ databases">
        <title>Phylogenomic reconstructions and comparative analyses of Kickxellomycotina fungi.</title>
        <authorList>
            <person name="Reynolds N.K."/>
            <person name="Stajich J.E."/>
            <person name="Barry K."/>
            <person name="Grigoriev I.V."/>
            <person name="Crous P."/>
            <person name="Smith M.E."/>
        </authorList>
    </citation>
    <scope>NUCLEOTIDE SEQUENCE</scope>
    <source>
        <strain evidence="7">RSA 567</strain>
    </source>
</reference>
<dbReference type="InterPro" id="IPR016035">
    <property type="entry name" value="Acyl_Trfase/lysoPLipase"/>
</dbReference>
<dbReference type="Gene3D" id="3.40.1090.10">
    <property type="entry name" value="Cytosolic phospholipase A2 catalytic domain"/>
    <property type="match status" value="1"/>
</dbReference>
<dbReference type="PROSITE" id="PS51635">
    <property type="entry name" value="PNPLA"/>
    <property type="match status" value="1"/>
</dbReference>
<evidence type="ECO:0000313" key="7">
    <source>
        <dbReference type="EMBL" id="KAJ1973308.1"/>
    </source>
</evidence>
<dbReference type="AlphaFoldDB" id="A0A9W8AYT6"/>
<keyword evidence="3" id="KW-0443">Lipid metabolism</keyword>
<keyword evidence="2" id="KW-0442">Lipid degradation</keyword>
<comment type="caution">
    <text evidence="7">The sequence shown here is derived from an EMBL/GenBank/DDBJ whole genome shotgun (WGS) entry which is preliminary data.</text>
</comment>
<dbReference type="GO" id="GO:0006641">
    <property type="term" value="P:triglyceride metabolic process"/>
    <property type="evidence" value="ECO:0007669"/>
    <property type="project" value="UniProtKB-ARBA"/>
</dbReference>
<dbReference type="GO" id="GO:0004806">
    <property type="term" value="F:triacylglycerol lipase activity"/>
    <property type="evidence" value="ECO:0007669"/>
    <property type="project" value="UniProtKB-EC"/>
</dbReference>
<dbReference type="InterPro" id="IPR021771">
    <property type="entry name" value="Triacylglycerol_lipase_N"/>
</dbReference>
<keyword evidence="8" id="KW-1185">Reference proteome</keyword>
<keyword evidence="1 7" id="KW-0378">Hydrolase</keyword>
<organism evidence="7 8">
    <name type="scientific">Dimargaris verticillata</name>
    <dbReference type="NCBI Taxonomy" id="2761393"/>
    <lineage>
        <taxon>Eukaryota</taxon>
        <taxon>Fungi</taxon>
        <taxon>Fungi incertae sedis</taxon>
        <taxon>Zoopagomycota</taxon>
        <taxon>Kickxellomycotina</taxon>
        <taxon>Dimargaritomycetes</taxon>
        <taxon>Dimargaritales</taxon>
        <taxon>Dimargaritaceae</taxon>
        <taxon>Dimargaris</taxon>
    </lineage>
</organism>
<evidence type="ECO:0000256" key="5">
    <source>
        <dbReference type="SAM" id="MobiDB-lite"/>
    </source>
</evidence>
<dbReference type="OrthoDB" id="10049244at2759"/>
<accession>A0A9W8AYT6</accession>
<dbReference type="Proteomes" id="UP001151582">
    <property type="component" value="Unassembled WGS sequence"/>
</dbReference>
<feature type="domain" description="PNPLA" evidence="6">
    <location>
        <begin position="212"/>
        <end position="393"/>
    </location>
</feature>
<sequence length="611" mass="69074">SLSSASWRPWLSHAWDRGTALLFAWVYLWVEVLRYWSARIGQLLWRPTAEQTLMGQLAQATRYEDYYQAATSLDCLTTTATTRHRRDVNHRLPTAVVTNDDWRRNPISRGYDYQLIIRRLELLCAMDMTRDLPAMVYVLRSGLVRNLGGINERHMFTRCYAGTTKLLIEEYTFRLVNILHFILRTEAPKTVPRHLKASFFYDTRQCYGRTALLLQGGTTFGLCHLGVVKALYEAHLLPQIIGGTAVGALIAALVCCQTDETLPGVLQTNGIDLSALTRAPGKDRFRLKLARFIQFGYLLNVKVLERCLRDNIGDITFEEAYRKTGRILNIMIPSTYASEAPHLLNYLTAPNVVVWSAACASTAQLGLFEQVSLVIKDPLGTLVTWSTPMAPSSDSSSASRSSGGGRGSGWDGWGDVHQPFSRLAELFNVNHHIISNASPHQFPWVVLPKPLGQILCFHGCHPIRTLARLVWDEVRYRLQQLHMLPRFLTPFAMAGGGSNFALLSSSSPFLPAPNLPTANDTLCPVTISPSFTLRDFYHMYSRPTRESLRYWILKGEQATWPIIPLVRNRCLVEFTLDYALDFLNQARKHTPASNRDKPAPLLRRRRTISVQ</sequence>
<protein>
    <submittedName>
        <fullName evidence="7">Triacylglycerol lipase</fullName>
        <ecNumber evidence="7">3.1.1.3</ecNumber>
    </submittedName>
</protein>
<dbReference type="PANTHER" id="PTHR14226:SF44">
    <property type="entry name" value="TRIACYLGLYCEROL LIPASE 3"/>
    <property type="match status" value="1"/>
</dbReference>